<dbReference type="AlphaFoldDB" id="W2RNK0"/>
<proteinExistence type="predicted"/>
<gene>
    <name evidence="3" type="ORF">HMPREF1541_08269</name>
</gene>
<accession>W2RNK0</accession>
<evidence type="ECO:0000259" key="2">
    <source>
        <dbReference type="Pfam" id="PF22893"/>
    </source>
</evidence>
<dbReference type="VEuPathDB" id="FungiDB:HMPREF1541_08269"/>
<organism evidence="3 4">
    <name type="scientific">Cyphellophora europaea (strain CBS 101466)</name>
    <name type="common">Phialophora europaea</name>
    <dbReference type="NCBI Taxonomy" id="1220924"/>
    <lineage>
        <taxon>Eukaryota</taxon>
        <taxon>Fungi</taxon>
        <taxon>Dikarya</taxon>
        <taxon>Ascomycota</taxon>
        <taxon>Pezizomycotina</taxon>
        <taxon>Eurotiomycetes</taxon>
        <taxon>Chaetothyriomycetidae</taxon>
        <taxon>Chaetothyriales</taxon>
        <taxon>Cyphellophoraceae</taxon>
        <taxon>Cyphellophora</taxon>
    </lineage>
</organism>
<feature type="region of interest" description="Disordered" evidence="1">
    <location>
        <begin position="1"/>
        <end position="23"/>
    </location>
</feature>
<feature type="region of interest" description="Disordered" evidence="1">
    <location>
        <begin position="304"/>
        <end position="329"/>
    </location>
</feature>
<keyword evidence="4" id="KW-1185">Reference proteome</keyword>
<dbReference type="EMBL" id="KB822724">
    <property type="protein sequence ID" value="ETN37278.1"/>
    <property type="molecule type" value="Genomic_DNA"/>
</dbReference>
<dbReference type="InParanoid" id="W2RNK0"/>
<dbReference type="OrthoDB" id="3045089at2759"/>
<evidence type="ECO:0000256" key="1">
    <source>
        <dbReference type="SAM" id="MobiDB-lite"/>
    </source>
</evidence>
<feature type="domain" description="Ubiquitin-like" evidence="2">
    <location>
        <begin position="122"/>
        <end position="202"/>
    </location>
</feature>
<dbReference type="Proteomes" id="UP000030752">
    <property type="component" value="Unassembled WGS sequence"/>
</dbReference>
<dbReference type="InterPro" id="IPR054464">
    <property type="entry name" value="ULD_fung"/>
</dbReference>
<dbReference type="GeneID" id="19975608"/>
<dbReference type="HOGENOM" id="CLU_844732_0_0_1"/>
<dbReference type="Pfam" id="PF22893">
    <property type="entry name" value="ULD_2"/>
    <property type="match status" value="1"/>
</dbReference>
<dbReference type="RefSeq" id="XP_008720810.1">
    <property type="nucleotide sequence ID" value="XM_008722588.1"/>
</dbReference>
<reference evidence="3 4" key="1">
    <citation type="submission" date="2013-03" db="EMBL/GenBank/DDBJ databases">
        <title>The Genome Sequence of Phialophora europaea CBS 101466.</title>
        <authorList>
            <consortium name="The Broad Institute Genomics Platform"/>
            <person name="Cuomo C."/>
            <person name="de Hoog S."/>
            <person name="Gorbushina A."/>
            <person name="Walker B."/>
            <person name="Young S.K."/>
            <person name="Zeng Q."/>
            <person name="Gargeya S."/>
            <person name="Fitzgerald M."/>
            <person name="Haas B."/>
            <person name="Abouelleil A."/>
            <person name="Allen A.W."/>
            <person name="Alvarado L."/>
            <person name="Arachchi H.M."/>
            <person name="Berlin A.M."/>
            <person name="Chapman S.B."/>
            <person name="Gainer-Dewar J."/>
            <person name="Goldberg J."/>
            <person name="Griggs A."/>
            <person name="Gujja S."/>
            <person name="Hansen M."/>
            <person name="Howarth C."/>
            <person name="Imamovic A."/>
            <person name="Ireland A."/>
            <person name="Larimer J."/>
            <person name="McCowan C."/>
            <person name="Murphy C."/>
            <person name="Pearson M."/>
            <person name="Poon T.W."/>
            <person name="Priest M."/>
            <person name="Roberts A."/>
            <person name="Saif S."/>
            <person name="Shea T."/>
            <person name="Sisk P."/>
            <person name="Sykes S."/>
            <person name="Wortman J."/>
            <person name="Nusbaum C."/>
            <person name="Birren B."/>
        </authorList>
    </citation>
    <scope>NUCLEOTIDE SEQUENCE [LARGE SCALE GENOMIC DNA]</scope>
    <source>
        <strain evidence="3 4">CBS 101466</strain>
    </source>
</reference>
<evidence type="ECO:0000313" key="3">
    <source>
        <dbReference type="EMBL" id="ETN37278.1"/>
    </source>
</evidence>
<evidence type="ECO:0000313" key="4">
    <source>
        <dbReference type="Proteomes" id="UP000030752"/>
    </source>
</evidence>
<protein>
    <recommendedName>
        <fullName evidence="2">Ubiquitin-like domain-containing protein</fullName>
    </recommendedName>
</protein>
<dbReference type="STRING" id="1220924.W2RNK0"/>
<feature type="compositionally biased region" description="Polar residues" evidence="1">
    <location>
        <begin position="1"/>
        <end position="19"/>
    </location>
</feature>
<name>W2RNK0_CYPE1</name>
<sequence length="329" mass="37013">MSSLADSLTSIGPSQPDLTSTDESDEAWDLECVDLKGIDALSVSQLKSSLIAWMKKQRATEAELEVTKATRRRATMRMQDEILELKRELWVAGRAADVARRERVRGELRAEIEKELAIPPKLPPVKLEDAIGRHFLIPFDKCKQWRDMQLLIEKAFDHVEGLSCHVYTGRYDLLGPDNEILMAEYWEQAVRPGMTIKQMLWPIRERSRSTSHRRSPASGVEIIDLNPPASMSSSTSSAGFLERRRSIDVLDRSRASSPGCDDAFVTSLSEILGNSSLAEKETKKEGMDELDSYDVVAYEDVLPGNRPAARSKDKRPKRTRSTYGLPCAF</sequence>